<dbReference type="AlphaFoldDB" id="A0A482IYR3"/>
<reference evidence="1 2" key="1">
    <citation type="submission" date="2019-03" db="EMBL/GenBank/DDBJ databases">
        <title>Comparative insights into the high quality Complete genome sequence of highly metal resistant Cupriavidus metallidurans strain BS1 isolated from a gold-copper mine.</title>
        <authorList>
            <person name="Mazhar H.S."/>
            <person name="Rensing C."/>
        </authorList>
    </citation>
    <scope>NUCLEOTIDE SEQUENCE [LARGE SCALE GENOMIC DNA]</scope>
    <source>
        <strain evidence="1 2">BS1</strain>
    </source>
</reference>
<sequence>MIDTERIETFLNHQTEHWNQGDKQAFLEDYRRVAPEGLSIEYVGRAPQDGWSVLEQMWEQQRAKIRVEPVVKIVNGNEAACHVRNVIVGTGRAIETIELFRFEAGRLYVRYFIKP</sequence>
<evidence type="ECO:0000313" key="2">
    <source>
        <dbReference type="Proteomes" id="UP000253772"/>
    </source>
</evidence>
<evidence type="ECO:0000313" key="1">
    <source>
        <dbReference type="EMBL" id="QBP11830.1"/>
    </source>
</evidence>
<dbReference type="SUPFAM" id="SSF54427">
    <property type="entry name" value="NTF2-like"/>
    <property type="match status" value="1"/>
</dbReference>
<gene>
    <name evidence="1" type="ORF">DDF84_018640</name>
</gene>
<protein>
    <submittedName>
        <fullName evidence="1">Nuclear transport factor 2 family protein</fullName>
    </submittedName>
</protein>
<organism evidence="1 2">
    <name type="scientific">Cupriavidus metallidurans</name>
    <dbReference type="NCBI Taxonomy" id="119219"/>
    <lineage>
        <taxon>Bacteria</taxon>
        <taxon>Pseudomonadati</taxon>
        <taxon>Pseudomonadota</taxon>
        <taxon>Betaproteobacteria</taxon>
        <taxon>Burkholderiales</taxon>
        <taxon>Burkholderiaceae</taxon>
        <taxon>Cupriavidus</taxon>
    </lineage>
</organism>
<dbReference type="RefSeq" id="WP_017511308.1">
    <property type="nucleotide sequence ID" value="NZ_CP037901.1"/>
</dbReference>
<accession>A0A482IYR3</accession>
<dbReference type="Gene3D" id="3.10.450.50">
    <property type="match status" value="1"/>
</dbReference>
<proteinExistence type="predicted"/>
<name>A0A482IYR3_9BURK</name>
<dbReference type="Proteomes" id="UP000253772">
    <property type="component" value="Chromosome c2"/>
</dbReference>
<dbReference type="OrthoDB" id="7470841at2"/>
<dbReference type="EMBL" id="CP037901">
    <property type="protein sequence ID" value="QBP11830.1"/>
    <property type="molecule type" value="Genomic_DNA"/>
</dbReference>
<dbReference type="InterPro" id="IPR032710">
    <property type="entry name" value="NTF2-like_dom_sf"/>
</dbReference>